<organism evidence="6 7">
    <name type="scientific">Microctonus hyperodae</name>
    <name type="common">Parasitoid wasp</name>
    <dbReference type="NCBI Taxonomy" id="165561"/>
    <lineage>
        <taxon>Eukaryota</taxon>
        <taxon>Metazoa</taxon>
        <taxon>Ecdysozoa</taxon>
        <taxon>Arthropoda</taxon>
        <taxon>Hexapoda</taxon>
        <taxon>Insecta</taxon>
        <taxon>Pterygota</taxon>
        <taxon>Neoptera</taxon>
        <taxon>Endopterygota</taxon>
        <taxon>Hymenoptera</taxon>
        <taxon>Apocrita</taxon>
        <taxon>Ichneumonoidea</taxon>
        <taxon>Braconidae</taxon>
        <taxon>Euphorinae</taxon>
        <taxon>Microctonus</taxon>
    </lineage>
</organism>
<evidence type="ECO:0000256" key="4">
    <source>
        <dbReference type="ARBA" id="ARBA00022753"/>
    </source>
</evidence>
<sequence length="425" mass="48370">MAKFDLTKDDEDYWNSSEKHSFSFDQNTEVDNLFGISKSGTAQLRAGISNIDVSDTYLTYDSPQTNLKPLLSIISEPTLIAILGADKIYLSEEPPTVDPTSTLRRILLGQPFSLEKYKSLVNKTALLDAAINSGNGNAIFIIILFITKTLKSTLVQRLLMDRADALNVYIHYLSTRLQVNDITDLLMLAGRSVDAALMQLNIIMKNTQDENRLLQKLIKCYKTQFMSLPECRESIYVQNYIKLLEWKVAMKNAKFDEELEECSSVLDCLRYICKHNWNTSNSGLITPALLQQQQDIIPRQYQKTALKSRISVQAWEDIDNLLLSKGWLGSHRLQTNLPIEQVLKILHTGQAPTPILDKFLAYVDNVDKRLQLAQNFSCAKTIIEIYGLQGNRTALLEYRDTLKPQSETYILAEKTLSSQTIRWKS</sequence>
<evidence type="ECO:0000313" key="6">
    <source>
        <dbReference type="EMBL" id="KAK0163519.1"/>
    </source>
</evidence>
<comment type="caution">
    <text evidence="6">The sequence shown here is derived from an EMBL/GenBank/DDBJ whole genome shotgun (WGS) entry which is preliminary data.</text>
</comment>
<dbReference type="GO" id="GO:0005769">
    <property type="term" value="C:early endosome"/>
    <property type="evidence" value="ECO:0007669"/>
    <property type="project" value="UniProtKB-SubCell"/>
</dbReference>
<dbReference type="GO" id="GO:0006886">
    <property type="term" value="P:intracellular protein transport"/>
    <property type="evidence" value="ECO:0007669"/>
    <property type="project" value="TreeGrafter"/>
</dbReference>
<comment type="subcellular location">
    <subcellularLocation>
        <location evidence="2">Cytoplasmic vesicle</location>
    </subcellularLocation>
    <subcellularLocation>
        <location evidence="1">Early endosome</location>
    </subcellularLocation>
    <subcellularLocation>
        <location evidence="3">Late endosome</location>
    </subcellularLocation>
</comment>
<evidence type="ECO:0000256" key="5">
    <source>
        <dbReference type="ARBA" id="ARBA00023329"/>
    </source>
</evidence>
<reference evidence="6" key="2">
    <citation type="submission" date="2023-03" db="EMBL/GenBank/DDBJ databases">
        <authorList>
            <person name="Inwood S.N."/>
            <person name="Skelly J.G."/>
            <person name="Guhlin J."/>
            <person name="Harrop T.W.R."/>
            <person name="Goldson S.G."/>
            <person name="Dearden P.K."/>
        </authorList>
    </citation>
    <scope>NUCLEOTIDE SEQUENCE</scope>
    <source>
        <strain evidence="6">Lincoln</strain>
        <tissue evidence="6">Whole body</tissue>
    </source>
</reference>
<dbReference type="Proteomes" id="UP001168972">
    <property type="component" value="Unassembled WGS sequence"/>
</dbReference>
<dbReference type="GO" id="GO:0005770">
    <property type="term" value="C:late endosome"/>
    <property type="evidence" value="ECO:0007669"/>
    <property type="project" value="UniProtKB-SubCell"/>
</dbReference>
<dbReference type="AlphaFoldDB" id="A0AA39F602"/>
<dbReference type="GO" id="GO:0007034">
    <property type="term" value="P:vacuolar transport"/>
    <property type="evidence" value="ECO:0007669"/>
    <property type="project" value="TreeGrafter"/>
</dbReference>
<evidence type="ECO:0000256" key="2">
    <source>
        <dbReference type="ARBA" id="ARBA00004541"/>
    </source>
</evidence>
<evidence type="ECO:0000313" key="7">
    <source>
        <dbReference type="Proteomes" id="UP001168972"/>
    </source>
</evidence>
<keyword evidence="5" id="KW-0968">Cytoplasmic vesicle</keyword>
<accession>A0AA39F602</accession>
<proteinExistence type="predicted"/>
<keyword evidence="7" id="KW-1185">Reference proteome</keyword>
<dbReference type="PANTHER" id="PTHR13364:SF6">
    <property type="entry name" value="SPERMATOGENESIS-DEFECTIVE PROTEIN 39 HOMOLOG"/>
    <property type="match status" value="1"/>
</dbReference>
<keyword evidence="4" id="KW-0967">Endosome</keyword>
<protein>
    <submittedName>
        <fullName evidence="6">Uncharacterized protein</fullName>
    </submittedName>
</protein>
<dbReference type="PANTHER" id="PTHR13364">
    <property type="entry name" value="DEFECTIVE SPERMATOGENESIS PROTEIN 39"/>
    <property type="match status" value="1"/>
</dbReference>
<name>A0AA39F602_MICHY</name>
<dbReference type="EMBL" id="JAQQBR010001833">
    <property type="protein sequence ID" value="KAK0163519.1"/>
    <property type="molecule type" value="Genomic_DNA"/>
</dbReference>
<dbReference type="InterPro" id="IPR040057">
    <property type="entry name" value="Spe-39"/>
</dbReference>
<gene>
    <name evidence="6" type="ORF">PV327_007194</name>
</gene>
<reference evidence="6" key="1">
    <citation type="journal article" date="2023" name="bioRxiv">
        <title>Scaffold-level genome assemblies of two parasitoid biocontrol wasps reveal the parthenogenesis mechanism and an associated novel virus.</title>
        <authorList>
            <person name="Inwood S."/>
            <person name="Skelly J."/>
            <person name="Guhlin J."/>
            <person name="Harrop T."/>
            <person name="Goldson S."/>
            <person name="Dearden P."/>
        </authorList>
    </citation>
    <scope>NUCLEOTIDE SEQUENCE</scope>
    <source>
        <strain evidence="6">Lincoln</strain>
        <tissue evidence="6">Whole body</tissue>
    </source>
</reference>
<evidence type="ECO:0000256" key="1">
    <source>
        <dbReference type="ARBA" id="ARBA00004412"/>
    </source>
</evidence>
<evidence type="ECO:0000256" key="3">
    <source>
        <dbReference type="ARBA" id="ARBA00004603"/>
    </source>
</evidence>